<dbReference type="Pfam" id="PF09693">
    <property type="entry name" value="Phage_XkdX"/>
    <property type="match status" value="1"/>
</dbReference>
<gene>
    <name evidence="1" type="ORF">J2S08_000195</name>
</gene>
<sequence>MSYWELAYGWGWCSIDQLRLVVLYKEITSEDFKKITGETYEEENAE</sequence>
<reference evidence="1 2" key="1">
    <citation type="submission" date="2023-07" db="EMBL/GenBank/DDBJ databases">
        <title>Genomic Encyclopedia of Type Strains, Phase IV (KMG-IV): sequencing the most valuable type-strain genomes for metagenomic binning, comparative biology and taxonomic classification.</title>
        <authorList>
            <person name="Goeker M."/>
        </authorList>
    </citation>
    <scope>NUCLEOTIDE SEQUENCE [LARGE SCALE GENOMIC DNA]</scope>
    <source>
        <strain evidence="1 2">DSM 23837</strain>
    </source>
</reference>
<dbReference type="NCBIfam" id="TIGR01669">
    <property type="entry name" value="phage_XkdX"/>
    <property type="match status" value="1"/>
</dbReference>
<comment type="caution">
    <text evidence="1">The sequence shown here is derived from an EMBL/GenBank/DDBJ whole genome shotgun (WGS) entry which is preliminary data.</text>
</comment>
<name>A0ABT9WMM7_9BACI</name>
<dbReference type="InterPro" id="IPR010022">
    <property type="entry name" value="XkdX"/>
</dbReference>
<evidence type="ECO:0000313" key="2">
    <source>
        <dbReference type="Proteomes" id="UP001223586"/>
    </source>
</evidence>
<evidence type="ECO:0000313" key="1">
    <source>
        <dbReference type="EMBL" id="MDQ0174364.1"/>
    </source>
</evidence>
<dbReference type="Proteomes" id="UP001223586">
    <property type="component" value="Unassembled WGS sequence"/>
</dbReference>
<proteinExistence type="predicted"/>
<accession>A0ABT9WMM7</accession>
<protein>
    <submittedName>
        <fullName evidence="1">XkdX family phage protein</fullName>
    </submittedName>
</protein>
<organism evidence="1 2">
    <name type="scientific">Bacillus chungangensis</name>
    <dbReference type="NCBI Taxonomy" id="587633"/>
    <lineage>
        <taxon>Bacteria</taxon>
        <taxon>Bacillati</taxon>
        <taxon>Bacillota</taxon>
        <taxon>Bacilli</taxon>
        <taxon>Bacillales</taxon>
        <taxon>Bacillaceae</taxon>
        <taxon>Bacillus</taxon>
    </lineage>
</organism>
<dbReference type="RefSeq" id="WP_307225770.1">
    <property type="nucleotide sequence ID" value="NZ_JAUSTT010000001.1"/>
</dbReference>
<keyword evidence="2" id="KW-1185">Reference proteome</keyword>
<dbReference type="EMBL" id="JAUSTT010000001">
    <property type="protein sequence ID" value="MDQ0174364.1"/>
    <property type="molecule type" value="Genomic_DNA"/>
</dbReference>